<reference evidence="5" key="1">
    <citation type="submission" date="2022-12" db="EMBL/GenBank/DDBJ databases">
        <title>Draft genome assemblies for two species of Escallonia (Escalloniales).</title>
        <authorList>
            <person name="Chanderbali A."/>
            <person name="Dervinis C."/>
            <person name="Anghel I."/>
            <person name="Soltis D."/>
            <person name="Soltis P."/>
            <person name="Zapata F."/>
        </authorList>
    </citation>
    <scope>NUCLEOTIDE SEQUENCE</scope>
    <source>
        <strain evidence="5">UCBG92.1500</strain>
        <tissue evidence="5">Leaf</tissue>
    </source>
</reference>
<evidence type="ECO:0000313" key="5">
    <source>
        <dbReference type="EMBL" id="KAK2968935.1"/>
    </source>
</evidence>
<dbReference type="Pfam" id="PF07717">
    <property type="entry name" value="OB_NTP_bind"/>
    <property type="match status" value="1"/>
</dbReference>
<name>A0AA88R1D4_9ASTE</name>
<evidence type="ECO:0000256" key="1">
    <source>
        <dbReference type="ARBA" id="ARBA00022801"/>
    </source>
</evidence>
<keyword evidence="1" id="KW-0378">Hydrolase</keyword>
<evidence type="ECO:0000259" key="3">
    <source>
        <dbReference type="Pfam" id="PF07717"/>
    </source>
</evidence>
<evidence type="ECO:0000313" key="6">
    <source>
        <dbReference type="Proteomes" id="UP001187471"/>
    </source>
</evidence>
<keyword evidence="2" id="KW-0067">ATP-binding</keyword>
<keyword evidence="2" id="KW-0547">Nucleotide-binding</keyword>
<protein>
    <submittedName>
        <fullName evidence="5">Uncharacterized protein</fullName>
    </submittedName>
</protein>
<keyword evidence="2" id="KW-0347">Helicase</keyword>
<organism evidence="5 6">
    <name type="scientific">Escallonia rubra</name>
    <dbReference type="NCBI Taxonomy" id="112253"/>
    <lineage>
        <taxon>Eukaryota</taxon>
        <taxon>Viridiplantae</taxon>
        <taxon>Streptophyta</taxon>
        <taxon>Embryophyta</taxon>
        <taxon>Tracheophyta</taxon>
        <taxon>Spermatophyta</taxon>
        <taxon>Magnoliopsida</taxon>
        <taxon>eudicotyledons</taxon>
        <taxon>Gunneridae</taxon>
        <taxon>Pentapetalae</taxon>
        <taxon>asterids</taxon>
        <taxon>campanulids</taxon>
        <taxon>Escalloniales</taxon>
        <taxon>Escalloniaceae</taxon>
        <taxon>Escallonia</taxon>
    </lineage>
</organism>
<feature type="domain" description="DEAD-box helicase OB fold" evidence="3">
    <location>
        <begin position="13"/>
        <end position="94"/>
    </location>
</feature>
<gene>
    <name evidence="5" type="ORF">RJ640_003622</name>
</gene>
<sequence length="313" mass="34423">MAYNQYGNDLEMISAILCAGLYPNVVQCKRRGKRTAFYTKEVGKVDIHPASVNAGVHLFPLPFMVYSEKVKTASIFIRDSTLISDYALLMFGGNLISSKTGDGIEMLEGYLHFSASRSVLELIKKLRGELDKLLNRKIKDPGLDISIEGKGVVAAVVELLQSKNVSEVCEIVDETSEFPCSLSETMISFVGYHSVAVVPVLVSFHLPACGSTSIPSLLSANQISHCTYRVRMNVVPRYLRCNFWNGILKKSARNLSWVGGALGLTRRGFLKDSHSQEGCLQESSILAASSLLGYIGFNKAKINEEQISAKDRE</sequence>
<dbReference type="AlphaFoldDB" id="A0AA88R1D4"/>
<comment type="caution">
    <text evidence="5">The sequence shown here is derived from an EMBL/GenBank/DDBJ whole genome shotgun (WGS) entry which is preliminary data.</text>
</comment>
<dbReference type="InterPro" id="IPR011709">
    <property type="entry name" value="DEAD-box_helicase_OB_fold"/>
</dbReference>
<dbReference type="InterPro" id="IPR059023">
    <property type="entry name" value="RNA_hel_CTD"/>
</dbReference>
<evidence type="ECO:0000259" key="4">
    <source>
        <dbReference type="Pfam" id="PF26026"/>
    </source>
</evidence>
<dbReference type="GO" id="GO:0004386">
    <property type="term" value="F:helicase activity"/>
    <property type="evidence" value="ECO:0007669"/>
    <property type="project" value="UniProtKB-KW"/>
</dbReference>
<evidence type="ECO:0000256" key="2">
    <source>
        <dbReference type="ARBA" id="ARBA00022806"/>
    </source>
</evidence>
<dbReference type="Proteomes" id="UP001187471">
    <property type="component" value="Unassembled WGS sequence"/>
</dbReference>
<keyword evidence="6" id="KW-1185">Reference proteome</keyword>
<proteinExistence type="predicted"/>
<dbReference type="EMBL" id="JAVXUO010002869">
    <property type="protein sequence ID" value="KAK2968935.1"/>
    <property type="molecule type" value="Genomic_DNA"/>
</dbReference>
<feature type="domain" description="RNA helicase C-terminal" evidence="4">
    <location>
        <begin position="104"/>
        <end position="161"/>
    </location>
</feature>
<dbReference type="Pfam" id="PF26026">
    <property type="entry name" value="RNA_hel_CTD"/>
    <property type="match status" value="1"/>
</dbReference>
<accession>A0AA88R1D4</accession>